<proteinExistence type="predicted"/>
<protein>
    <submittedName>
        <fullName evidence="2 3">Uncharacterized protein</fullName>
    </submittedName>
</protein>
<reference evidence="2" key="1">
    <citation type="submission" date="2007-03" db="EMBL/GenBank/DDBJ databases">
        <title>Annotation of Culex pipiens quinquefasciatus.</title>
        <authorList>
            <consortium name="The Broad Institute Genome Sequencing Platform"/>
            <person name="Atkinson P.W."/>
            <person name="Hemingway J."/>
            <person name="Christensen B.M."/>
            <person name="Higgs S."/>
            <person name="Kodira C."/>
            <person name="Hannick L."/>
            <person name="Megy K."/>
            <person name="O'Leary S."/>
            <person name="Pearson M."/>
            <person name="Haas B.J."/>
            <person name="Mauceli E."/>
            <person name="Wortman J.R."/>
            <person name="Lee N.H."/>
            <person name="Guigo R."/>
            <person name="Stanke M."/>
            <person name="Alvarado L."/>
            <person name="Amedeo P."/>
            <person name="Antoine C.H."/>
            <person name="Arensburger P."/>
            <person name="Bidwell S.L."/>
            <person name="Crawford M."/>
            <person name="Camaro F."/>
            <person name="Devon K."/>
            <person name="Engels R."/>
            <person name="Hammond M."/>
            <person name="Howarth C."/>
            <person name="Koehrsen M."/>
            <person name="Lawson D."/>
            <person name="Montgomery P."/>
            <person name="Nene V."/>
            <person name="Nusbaum C."/>
            <person name="Puiu D."/>
            <person name="Romero-Severson J."/>
            <person name="Severson D.W."/>
            <person name="Shumway M."/>
            <person name="Sisk P."/>
            <person name="Stolte C."/>
            <person name="Zeng Q."/>
            <person name="Eisenstadt E."/>
            <person name="Fraser-Liggett C."/>
            <person name="Strausberg R."/>
            <person name="Galagan J."/>
            <person name="Birren B."/>
            <person name="Collins F.H."/>
        </authorList>
    </citation>
    <scope>NUCLEOTIDE SEQUENCE [LARGE SCALE GENOMIC DNA]</scope>
    <source>
        <strain evidence="2">JHB</strain>
    </source>
</reference>
<feature type="region of interest" description="Disordered" evidence="1">
    <location>
        <begin position="106"/>
        <end position="188"/>
    </location>
</feature>
<dbReference type="InParanoid" id="B0WR27"/>
<dbReference type="OMA" id="NNCIATP"/>
<dbReference type="KEGG" id="cqu:CpipJ_CPIJ009251"/>
<sequence>MRMLKNNMNNNCIAPPAQFGPSTISYPYPYMDTPIKHSNNCNNNNASVSNNNSNSNNGDLASVDSSDTYASCQTHPFLSQGDLTSDIVDMSFDLDTLDTNNLYINPLEKDTQQQRSVGRGQVKKSASGDTGLRSLGMSPMDDEYKQFQTSFDTSDRGSRVSLNETPVPKHRKTRFQQGAASAAMAAAAARPKTRFENLKSSIESLDEAAGNGQAAASSSSGTSKKTRRSSFMPGSRSIASATKLINQHLFGIQNPAPKEILSQQNTLDPRWLVTLSFDSF</sequence>
<gene>
    <name evidence="3" type="primary">6041986</name>
    <name evidence="2" type="ORF">CpipJ_CPIJ009251</name>
</gene>
<accession>B0WR27</accession>
<evidence type="ECO:0000313" key="2">
    <source>
        <dbReference type="EMBL" id="EDS33125.1"/>
    </source>
</evidence>
<dbReference type="EnsemblMetazoa" id="CPIJ009251-RA">
    <property type="protein sequence ID" value="CPIJ009251-PA"/>
    <property type="gene ID" value="CPIJ009251"/>
</dbReference>
<organism>
    <name type="scientific">Culex quinquefasciatus</name>
    <name type="common">Southern house mosquito</name>
    <name type="synonym">Culex pungens</name>
    <dbReference type="NCBI Taxonomy" id="7176"/>
    <lineage>
        <taxon>Eukaryota</taxon>
        <taxon>Metazoa</taxon>
        <taxon>Ecdysozoa</taxon>
        <taxon>Arthropoda</taxon>
        <taxon>Hexapoda</taxon>
        <taxon>Insecta</taxon>
        <taxon>Pterygota</taxon>
        <taxon>Neoptera</taxon>
        <taxon>Endopterygota</taxon>
        <taxon>Diptera</taxon>
        <taxon>Nematocera</taxon>
        <taxon>Culicoidea</taxon>
        <taxon>Culicidae</taxon>
        <taxon>Culicinae</taxon>
        <taxon>Culicini</taxon>
        <taxon>Culex</taxon>
        <taxon>Culex</taxon>
    </lineage>
</organism>
<feature type="compositionally biased region" description="Low complexity" evidence="1">
    <location>
        <begin position="179"/>
        <end position="188"/>
    </location>
</feature>
<evidence type="ECO:0000313" key="3">
    <source>
        <dbReference type="EnsemblMetazoa" id="CPIJ009251-PA"/>
    </source>
</evidence>
<name>B0WR27_CULQU</name>
<dbReference type="STRING" id="7176.B0WR27"/>
<feature type="region of interest" description="Disordered" evidence="1">
    <location>
        <begin position="39"/>
        <end position="62"/>
    </location>
</feature>
<dbReference type="OrthoDB" id="296522at2759"/>
<feature type="compositionally biased region" description="Low complexity" evidence="1">
    <location>
        <begin position="39"/>
        <end position="57"/>
    </location>
</feature>
<dbReference type="VEuPathDB" id="VectorBase:CPIJ009251"/>
<dbReference type="Proteomes" id="UP000002320">
    <property type="component" value="Unassembled WGS sequence"/>
</dbReference>
<feature type="region of interest" description="Disordered" evidence="1">
    <location>
        <begin position="206"/>
        <end position="235"/>
    </location>
</feature>
<evidence type="ECO:0000313" key="4">
    <source>
        <dbReference type="Proteomes" id="UP000002320"/>
    </source>
</evidence>
<dbReference type="EMBL" id="DS232049">
    <property type="protein sequence ID" value="EDS33125.1"/>
    <property type="molecule type" value="Genomic_DNA"/>
</dbReference>
<dbReference type="AlphaFoldDB" id="B0WR27"/>
<dbReference type="eggNOG" id="ENOG502S4JH">
    <property type="taxonomic scope" value="Eukaryota"/>
</dbReference>
<dbReference type="HOGENOM" id="CLU_043861_0_0_1"/>
<keyword evidence="4" id="KW-1185">Reference proteome</keyword>
<dbReference type="VEuPathDB" id="VectorBase:CQUJHB002457"/>
<evidence type="ECO:0000256" key="1">
    <source>
        <dbReference type="SAM" id="MobiDB-lite"/>
    </source>
</evidence>
<reference evidence="3" key="2">
    <citation type="submission" date="2020-05" db="UniProtKB">
        <authorList>
            <consortium name="EnsemblMetazoa"/>
        </authorList>
    </citation>
    <scope>IDENTIFICATION</scope>
    <source>
        <strain evidence="3">JHB</strain>
    </source>
</reference>